<evidence type="ECO:0000313" key="1">
    <source>
        <dbReference type="EMBL" id="CAL4110073.1"/>
    </source>
</evidence>
<comment type="caution">
    <text evidence="1">The sequence shown here is derived from an EMBL/GenBank/DDBJ whole genome shotgun (WGS) entry which is preliminary data.</text>
</comment>
<protein>
    <recommendedName>
        <fullName evidence="3">Reverse transcriptase</fullName>
    </recommendedName>
</protein>
<accession>A0AAV2R2L5</accession>
<organism evidence="1 2">
    <name type="scientific">Meganyctiphanes norvegica</name>
    <name type="common">Northern krill</name>
    <name type="synonym">Thysanopoda norvegica</name>
    <dbReference type="NCBI Taxonomy" id="48144"/>
    <lineage>
        <taxon>Eukaryota</taxon>
        <taxon>Metazoa</taxon>
        <taxon>Ecdysozoa</taxon>
        <taxon>Arthropoda</taxon>
        <taxon>Crustacea</taxon>
        <taxon>Multicrustacea</taxon>
        <taxon>Malacostraca</taxon>
        <taxon>Eumalacostraca</taxon>
        <taxon>Eucarida</taxon>
        <taxon>Euphausiacea</taxon>
        <taxon>Euphausiidae</taxon>
        <taxon>Meganyctiphanes</taxon>
    </lineage>
</organism>
<dbReference type="Proteomes" id="UP001497623">
    <property type="component" value="Unassembled WGS sequence"/>
</dbReference>
<gene>
    <name evidence="1" type="ORF">MNOR_LOCUS19283</name>
</gene>
<feature type="non-terminal residue" evidence="1">
    <location>
        <position position="1"/>
    </location>
</feature>
<name>A0AAV2R2L5_MEGNR</name>
<dbReference type="EMBL" id="CAXKWB010014230">
    <property type="protein sequence ID" value="CAL4110073.1"/>
    <property type="molecule type" value="Genomic_DNA"/>
</dbReference>
<evidence type="ECO:0008006" key="3">
    <source>
        <dbReference type="Google" id="ProtNLM"/>
    </source>
</evidence>
<evidence type="ECO:0000313" key="2">
    <source>
        <dbReference type="Proteomes" id="UP001497623"/>
    </source>
</evidence>
<keyword evidence="2" id="KW-1185">Reference proteome</keyword>
<proteinExistence type="predicted"/>
<dbReference type="AlphaFoldDB" id="A0AAV2R2L5"/>
<reference evidence="1 2" key="1">
    <citation type="submission" date="2024-05" db="EMBL/GenBank/DDBJ databases">
        <authorList>
            <person name="Wallberg A."/>
        </authorList>
    </citation>
    <scope>NUCLEOTIDE SEQUENCE [LARGE SCALE GENOMIC DNA]</scope>
</reference>
<sequence length="261" mass="29872">FTLQKTRSPRLILEGQEIEVVQTFRYLGFTLDAPRLTWLAHIENLQSECRGGLNIMKALANTKFGADRDSLLNIYGALIKGKISYSSPLLISASETNINKLEVIQNSALRIATGALKSTPIHSLQCEANVPPLRLYIKQQSLKTYYKFLAKGRNHPVYRYIYSTNLARVQWSTTFKKPFTTLINETIRNWGTPENLIIPSMQQPCLAPWEPFETSMHKDLLNPVTKAVGTSILKTEALHTIHTMYKDYLHIYIYGWLQNIR</sequence>